<organism evidence="8 9">
    <name type="scientific">Colletotrichum orbiculare (strain 104-T / ATCC 96160 / CBS 514.97 / LARS 414 / MAFF 240422)</name>
    <name type="common">Cucumber anthracnose fungus</name>
    <name type="synonym">Colletotrichum lagenarium</name>
    <dbReference type="NCBI Taxonomy" id="1213857"/>
    <lineage>
        <taxon>Eukaryota</taxon>
        <taxon>Fungi</taxon>
        <taxon>Dikarya</taxon>
        <taxon>Ascomycota</taxon>
        <taxon>Pezizomycotina</taxon>
        <taxon>Sordariomycetes</taxon>
        <taxon>Hypocreomycetidae</taxon>
        <taxon>Glomerellales</taxon>
        <taxon>Glomerellaceae</taxon>
        <taxon>Colletotrichum</taxon>
        <taxon>Colletotrichum orbiculare species complex</taxon>
    </lineage>
</organism>
<evidence type="ECO:0000256" key="3">
    <source>
        <dbReference type="ARBA" id="ARBA00022692"/>
    </source>
</evidence>
<proteinExistence type="inferred from homology"/>
<dbReference type="PANTHER" id="PTHR10556">
    <property type="entry name" value="3-OXO-5-ALPHA-STEROID 4-DEHYDROGENASE"/>
    <property type="match status" value="1"/>
</dbReference>
<dbReference type="STRING" id="1213857.A0A484FHB4"/>
<evidence type="ECO:0000256" key="5">
    <source>
        <dbReference type="ARBA" id="ARBA00023136"/>
    </source>
</evidence>
<dbReference type="GO" id="GO:0016020">
    <property type="term" value="C:membrane"/>
    <property type="evidence" value="ECO:0007669"/>
    <property type="project" value="UniProtKB-SubCell"/>
</dbReference>
<comment type="caution">
    <text evidence="8">The sequence shown here is derived from an EMBL/GenBank/DDBJ whole genome shotgun (WGS) entry which is preliminary data.</text>
</comment>
<reference evidence="9" key="1">
    <citation type="journal article" date="2013" name="New Phytol.">
        <title>Comparative genomic and transcriptomic analyses reveal the hemibiotrophic stage shift of Colletotrichum fungi.</title>
        <authorList>
            <person name="Gan P."/>
            <person name="Ikeda K."/>
            <person name="Irieda H."/>
            <person name="Narusaka M."/>
            <person name="O'Connell R.J."/>
            <person name="Narusaka Y."/>
            <person name="Takano Y."/>
            <person name="Kubo Y."/>
            <person name="Shirasu K."/>
        </authorList>
    </citation>
    <scope>NUCLEOTIDE SEQUENCE [LARGE SCALE GENOMIC DNA]</scope>
    <source>
        <strain evidence="9">104-T / ATCC 96160 / CBS 514.97 / LARS 414 / MAFF 240422</strain>
    </source>
</reference>
<keyword evidence="9" id="KW-1185">Reference proteome</keyword>
<feature type="transmembrane region" description="Helical" evidence="6">
    <location>
        <begin position="117"/>
        <end position="141"/>
    </location>
</feature>
<keyword evidence="3 6" id="KW-0812">Transmembrane</keyword>
<dbReference type="Gene3D" id="3.80.10.10">
    <property type="entry name" value="Ribonuclease Inhibitor"/>
    <property type="match status" value="1"/>
</dbReference>
<name>A0A484FHB4_COLOR</name>
<feature type="transmembrane region" description="Helical" evidence="6">
    <location>
        <begin position="161"/>
        <end position="179"/>
    </location>
</feature>
<dbReference type="PANTHER" id="PTHR10556:SF43">
    <property type="entry name" value="STEROID 5-ALPHA-REDUCTASE DET2"/>
    <property type="match status" value="1"/>
</dbReference>
<feature type="transmembrane region" description="Helical" evidence="6">
    <location>
        <begin position="15"/>
        <end position="36"/>
    </location>
</feature>
<dbReference type="OrthoDB" id="5788137at2759"/>
<gene>
    <name evidence="8" type="ORF">Cob_v009429</name>
</gene>
<dbReference type="Proteomes" id="UP000014480">
    <property type="component" value="Unassembled WGS sequence"/>
</dbReference>
<evidence type="ECO:0000313" key="9">
    <source>
        <dbReference type="Proteomes" id="UP000014480"/>
    </source>
</evidence>
<dbReference type="InterPro" id="IPR032675">
    <property type="entry name" value="LRR_dom_sf"/>
</dbReference>
<evidence type="ECO:0000259" key="7">
    <source>
        <dbReference type="Pfam" id="PF02544"/>
    </source>
</evidence>
<evidence type="ECO:0000256" key="4">
    <source>
        <dbReference type="ARBA" id="ARBA00022989"/>
    </source>
</evidence>
<dbReference type="AlphaFoldDB" id="A0A484FHB4"/>
<reference evidence="9" key="2">
    <citation type="journal article" date="2019" name="Mol. Plant Microbe Interact.">
        <title>Genome sequence resources for four phytopathogenic fungi from the Colletotrichum orbiculare species complex.</title>
        <authorList>
            <person name="Gan P."/>
            <person name="Tsushima A."/>
            <person name="Narusaka M."/>
            <person name="Narusaka Y."/>
            <person name="Takano Y."/>
            <person name="Kubo Y."/>
            <person name="Shirasu K."/>
        </authorList>
    </citation>
    <scope>GENOME REANNOTATION</scope>
    <source>
        <strain evidence="9">104-T / ATCC 96160 / CBS 514.97 / LARS 414 / MAFF 240422</strain>
    </source>
</reference>
<dbReference type="InterPro" id="IPR001104">
    <property type="entry name" value="3-oxo-5_a-steroid_4-DH_C"/>
</dbReference>
<dbReference type="GO" id="GO:0006629">
    <property type="term" value="P:lipid metabolic process"/>
    <property type="evidence" value="ECO:0007669"/>
    <property type="project" value="InterPro"/>
</dbReference>
<protein>
    <recommendedName>
        <fullName evidence="7">3-oxo-5-alpha-steroid 4-dehydrogenase C-terminal domain-containing protein</fullName>
    </recommendedName>
</protein>
<keyword evidence="5 6" id="KW-0472">Membrane</keyword>
<dbReference type="PROSITE" id="PS50244">
    <property type="entry name" value="S5A_REDUCTASE"/>
    <property type="match status" value="1"/>
</dbReference>
<accession>A0A484FHB4</accession>
<feature type="transmembrane region" description="Helical" evidence="6">
    <location>
        <begin position="91"/>
        <end position="110"/>
    </location>
</feature>
<keyword evidence="4 6" id="KW-1133">Transmembrane helix</keyword>
<feature type="transmembrane region" description="Helical" evidence="6">
    <location>
        <begin position="56"/>
        <end position="79"/>
    </location>
</feature>
<feature type="domain" description="3-oxo-5-alpha-steroid 4-dehydrogenase C-terminal" evidence="7">
    <location>
        <begin position="121"/>
        <end position="256"/>
    </location>
</feature>
<dbReference type="Pfam" id="PF02544">
    <property type="entry name" value="Steroid_dh"/>
    <property type="match status" value="1"/>
</dbReference>
<comment type="subcellular location">
    <subcellularLocation>
        <location evidence="1">Membrane</location>
        <topology evidence="1">Multi-pass membrane protein</topology>
    </subcellularLocation>
</comment>
<evidence type="ECO:0000256" key="6">
    <source>
        <dbReference type="SAM" id="Phobius"/>
    </source>
</evidence>
<evidence type="ECO:0000313" key="8">
    <source>
        <dbReference type="EMBL" id="TDZ17413.1"/>
    </source>
</evidence>
<comment type="similarity">
    <text evidence="2">Belongs to the steroid 5-alpha reductase family.</text>
</comment>
<dbReference type="EMBL" id="AMCV02000028">
    <property type="protein sequence ID" value="TDZ17413.1"/>
    <property type="molecule type" value="Genomic_DNA"/>
</dbReference>
<dbReference type="SUPFAM" id="SSF52047">
    <property type="entry name" value="RNI-like"/>
    <property type="match status" value="1"/>
</dbReference>
<dbReference type="InterPro" id="IPR039357">
    <property type="entry name" value="SRD5A/TECR"/>
</dbReference>
<evidence type="ECO:0000256" key="2">
    <source>
        <dbReference type="ARBA" id="ARBA00007742"/>
    </source>
</evidence>
<evidence type="ECO:0000256" key="1">
    <source>
        <dbReference type="ARBA" id="ARBA00004141"/>
    </source>
</evidence>
<sequence>MAIIEGWLPPTRENYNLLTTVWQISYPIIGSAQWIISWYGMGKTSVVSRLNIPGRIAWFLMEIPGFTILLYVMSTLPALAGVEELPWQNKVLAGLFVIHYIYRAVIYPFIQPSMSPIHPLVAATATGFQVCNGITIGGWLAAYGPTTQAAWARQLGFGGTAQFVAGIALFYVGLVGNYFHDEELREIRRAEQRRQQRIVNEQRAKGAEGKVNVDKHYRLPETMLFRYMLFPHYFLEWVEWFGWWMASGWGMSGRAFLDVMLEQCSGGIWSIFSTLDHQEERESGHDVARLARAHCNFTAACEQVLYQRLEIGESERLAKTLEAKPHVQKRLKRATLLVSDTSLRYARDLSPISQALDYMIDCANLQILQVHRWPSQKQALSEVLRTASKLPALRSLGLCSFQICPSDSSSFVVVPQVRELAMEWVDTLSNNSPSQEAMLLKCFPGLQTLSLVECKLSSAALFEACRDSLTTLSWTDHRPNALSRDALQGVTNLKHIKCPTIRHALAVTASPAGLAINLPPTLETIEFHSVAGGLHDENCLLAHWVTGRAMRPECLLEDLEAWCKGQPALRVVDVRCIKPIFYVKEFSLFKEAGQCLEAAKKRFEELGLILLCEDFSDEVFVEMQKSLDGRY</sequence>
<dbReference type="GO" id="GO:0016627">
    <property type="term" value="F:oxidoreductase activity, acting on the CH-CH group of donors"/>
    <property type="evidence" value="ECO:0007669"/>
    <property type="project" value="InterPro"/>
</dbReference>